<dbReference type="PANTHER" id="PTHR46087">
    <property type="entry name" value="PUTATIVE, EXPRESSED-RELATED"/>
    <property type="match status" value="1"/>
</dbReference>
<feature type="region of interest" description="Disordered" evidence="1">
    <location>
        <begin position="775"/>
        <end position="799"/>
    </location>
</feature>
<comment type="caution">
    <text evidence="2">The sequence shown here is derived from an EMBL/GenBank/DDBJ whole genome shotgun (WGS) entry which is preliminary data.</text>
</comment>
<gene>
    <name evidence="2" type="ORF">HYH03_013829</name>
</gene>
<proteinExistence type="predicted"/>
<dbReference type="PANTHER" id="PTHR46087:SF11">
    <property type="entry name" value="PROTEIN SEMI-ROLLED LEAF 2"/>
    <property type="match status" value="1"/>
</dbReference>
<evidence type="ECO:0000313" key="3">
    <source>
        <dbReference type="Proteomes" id="UP000612055"/>
    </source>
</evidence>
<accession>A0A835XVD5</accession>
<dbReference type="InterPro" id="IPR055296">
    <property type="entry name" value="SRL2-like"/>
</dbReference>
<reference evidence="2" key="1">
    <citation type="journal article" date="2020" name="bioRxiv">
        <title>Comparative genomics of Chlamydomonas.</title>
        <authorList>
            <person name="Craig R.J."/>
            <person name="Hasan A.R."/>
            <person name="Ness R.W."/>
            <person name="Keightley P.D."/>
        </authorList>
    </citation>
    <scope>NUCLEOTIDE SEQUENCE</scope>
    <source>
        <strain evidence="2">CCAP 11/70</strain>
    </source>
</reference>
<dbReference type="EMBL" id="JAEHOE010000095">
    <property type="protein sequence ID" value="KAG2487550.1"/>
    <property type="molecule type" value="Genomic_DNA"/>
</dbReference>
<evidence type="ECO:0000313" key="2">
    <source>
        <dbReference type="EMBL" id="KAG2487550.1"/>
    </source>
</evidence>
<organism evidence="2 3">
    <name type="scientific">Edaphochlamys debaryana</name>
    <dbReference type="NCBI Taxonomy" id="47281"/>
    <lineage>
        <taxon>Eukaryota</taxon>
        <taxon>Viridiplantae</taxon>
        <taxon>Chlorophyta</taxon>
        <taxon>core chlorophytes</taxon>
        <taxon>Chlorophyceae</taxon>
        <taxon>CS clade</taxon>
        <taxon>Chlamydomonadales</taxon>
        <taxon>Chlamydomonadales incertae sedis</taxon>
        <taxon>Edaphochlamys</taxon>
    </lineage>
</organism>
<sequence>MGGCFCIPPPASQQARKVYNILVPDVFPLNAPKPQENLSKGVERKIEKLAEYLQKQPARAGKVSRRLTRRIKKELTNRQYGYVKVAVRAYRVLLAKSLEEESPFTYGFFAKELIEEPDTVILTLLAHPDPFVQALGADLLASYIQAQSAVDHQMRSVEPLVTRASGLAQKGGSEQGASAQATTLACLRAVDSFVGLCQELKTLPPNLEEIEKAVLLNLDTSPAAVTRAASGGGAAAMGPDGALAGAAGGPAPDTSTVPGLAHSVLLRFQPFLQDIGTVYRVMETMFTILDEKGRWQQTDYVQRLMAIVQSSCSDQPFPLFTALMRHCSAPGLGPDERAVVAGLALQQPSVYSLSAFSMALQELPRALTADANASTTKLRTAVMAAVRKLALEVGDAGQMCEAISSVLRQHATPTKTAQACLECSLVACEAIPSFPEPGRTFPGGHAPAQLLQQLAAIIGVWGPAEADSRATAVALLGAVLPACGPGLRDEKQALGLMDLVLQMARNVALGAPADVATMSRVLSACLASRQPELLLHGVRLSRALAEEALKLAPAEGAAAAVERAAAGGERPGSGDDQADYQWGAALLLLLNNLLSGLAATANCQGLAQLRFTVPPEACSSLKEEGGLLVAVSPVFEGGAAAAAAEACLRGAAKQWSIEHWYGKALDALCKGSLLETHFSHSLQNLVFEPFAAHPLPGLPSTQQLAVQGQAGAGAGAAPSASASSALAGAPSGGMVQSSSNAALITSKLEAMARNRVASIRRERLNLQHVMDMLGDGEADESTAPGAQGAAAHSNGNGAVSPRDVALTVAEAVAALDAVAGLDKAPPPAAAGGPGPLEMAELVQRVEAVTG</sequence>
<evidence type="ECO:0000256" key="1">
    <source>
        <dbReference type="SAM" id="MobiDB-lite"/>
    </source>
</evidence>
<dbReference type="AlphaFoldDB" id="A0A835XVD5"/>
<protein>
    <submittedName>
        <fullName evidence="2">Uncharacterized protein</fullName>
    </submittedName>
</protein>
<name>A0A835XVD5_9CHLO</name>
<keyword evidence="3" id="KW-1185">Reference proteome</keyword>
<dbReference type="OrthoDB" id="19232at2759"/>
<dbReference type="Proteomes" id="UP000612055">
    <property type="component" value="Unassembled WGS sequence"/>
</dbReference>